<gene>
    <name evidence="1" type="ORF">CM19_07825</name>
</gene>
<dbReference type="EMBL" id="JFZT01000044">
    <property type="protein sequence ID" value="EZQ04941.1"/>
    <property type="molecule type" value="Genomic_DNA"/>
</dbReference>
<dbReference type="STRING" id="1160895.CM19_07825"/>
<dbReference type="NCBIfam" id="NF040787">
    <property type="entry name" value="S-lay_SlaA_Mtsph"/>
    <property type="match status" value="1"/>
</dbReference>
<dbReference type="RefSeq" id="WP_048099801.1">
    <property type="nucleotide sequence ID" value="NZ_JFZT01000044.1"/>
</dbReference>
<organism evidence="1 2">
    <name type="scientific">Candidatus Acidianus copahuensis</name>
    <dbReference type="NCBI Taxonomy" id="1160895"/>
    <lineage>
        <taxon>Archaea</taxon>
        <taxon>Thermoproteota</taxon>
        <taxon>Thermoprotei</taxon>
        <taxon>Sulfolobales</taxon>
        <taxon>Sulfolobaceae</taxon>
        <taxon>Acidianus</taxon>
    </lineage>
</organism>
<accession>A0A031LN62</accession>
<name>A0A031LN62_9CREN</name>
<keyword evidence="2" id="KW-1185">Reference proteome</keyword>
<reference evidence="1 2" key="1">
    <citation type="submission" date="2014-03" db="EMBL/GenBank/DDBJ databases">
        <title>Draft genome sequence of the novel thermoacidophilic archaea Acidianus copahuensis ALE1 strain, isolated from Copahue volcanic area in Neuquen Argentina.</title>
        <authorList>
            <person name="Urbieta M.S."/>
            <person name="Rascovan N."/>
            <person name="Castro C."/>
            <person name="Revale S."/>
            <person name="Giaveno M.A."/>
            <person name="Vazquez M.P."/>
            <person name="Donati E.R."/>
        </authorList>
    </citation>
    <scope>NUCLEOTIDE SEQUENCE [LARGE SCALE GENOMIC DNA]</scope>
    <source>
        <strain evidence="1 2">ALE1</strain>
    </source>
</reference>
<evidence type="ECO:0008006" key="3">
    <source>
        <dbReference type="Google" id="ProtNLM"/>
    </source>
</evidence>
<dbReference type="OrthoDB" id="34604at2157"/>
<comment type="caution">
    <text evidence="1">The sequence shown here is derived from an EMBL/GenBank/DDBJ whole genome shotgun (WGS) entry which is preliminary data.</text>
</comment>
<dbReference type="InterPro" id="IPR053683">
    <property type="entry name" value="SlaA-like"/>
</dbReference>
<proteinExistence type="predicted"/>
<dbReference type="Proteomes" id="UP000024332">
    <property type="component" value="Unassembled WGS sequence"/>
</dbReference>
<evidence type="ECO:0000313" key="1">
    <source>
        <dbReference type="EMBL" id="EZQ04941.1"/>
    </source>
</evidence>
<evidence type="ECO:0000313" key="2">
    <source>
        <dbReference type="Proteomes" id="UP000024332"/>
    </source>
</evidence>
<protein>
    <recommendedName>
        <fullName evidence="3">S-layer protein</fullName>
    </recommendedName>
</protein>
<sequence length="1351" mass="144797">MGSKPNWLRYTSILALVLFLAEVVPFIPTAQVVTQSSNNITIAANVNELGPGQVVVVAINDPSEPNDIGFIVQNLRVYVGTTLIPVTNQTVYVLEKGTIYYLFLTATPNVSYSTMSANKVGLANSMFVYSGYNSNMKAQVNMTLNLNLTYSSTYMTYQYHLPSSLKGLIYNNASKTVSTVNTLNLWPDTNSTSASEITVSFTQPGVTTVQVQLQNLEDQDNSYCPTLVLAPTAQSFLSQVGFLPFNSSIPVMYEDDYLQAVPFSNNTFVYVNNEKPVYVAQNVTYPSIAIGQNVNTTIFADNVYPSSITQFGVAVYDGNYTMYTTTVVTNSTYGTLTSGQVTPAYVNGASYYRDTVKDHVPGLNTPVQMTFTDFVGFSNDISSTISFSPITVKSFSFSVSSPGTLTVYAPDNVTNMSETISLPATAVLQYVSNGSTINATTIILSEEAPGSPYFTLTFTISYGKYGSVSSSGAVTVTPSEYSKTRLVINATNDIGASYYVLGYKHNVNSSGIGSITVYTPTLSIFSPTTQYVTNTTRTLTFVFNEPNLKFGVPTTLKVSNEDLVYNGTTVATAKISILYPNGTTKSYNLTHFGITTLTSPRGNGTFFITIVRSELPTSLPAGTQLTLQIDDKIVIQTLTASYIFQVIVPTVLLQGPTTGYSSSIVVYLPNLEGSGYTHTVNVLVEDNAYAQTNPKAVLIARVTIYLDNSSLRLIPDQSYPITVTETAADSGNFTGSFTYYVNSTGYLYINNMSTGLKASKIIGGAFNVSYTSSATSQTATGMASVTTAGITLATNVSTSESGKAINVSVVAPGLVKSHTSSIEFPLEVQALLWNGYSSTLVPVHETMYVKEISKGNETFMGILYLGNQSIANSTSLAINNLAGNGYTVAPSTTVYVNFTNEISRFSTTTSLVPSYHQVAVSVVDTVSGFNLGIYNVKIITPSPAAFDSNIVINISSPLFSLFKHPIPGNFSLTSMYESVVGAPLSTIEAKVSGQVLTESDIMSIASSHTAYFNTSPVPYYLIYVKMTSWNGVPNSFMSGALNVNFTDQVYLSGNMYSFTQITVPNRFGIEQVVAGYTTLTIASNIQSLQIGVVSPIVSIYYNGVNITANPSLALSFPNTSTGILANITVYSPSSATKYSSINVTVTNPATGVKTYVTLPEKGLTGYYEGNLRIVSTSYYSLYAGQPGVISVAPGKVNNISVISTINIGKAYIKGVKTLVDVSGSNYFFVGKIILKPEVTALTVINVSTGKPVSLSNLMTGKTYELLFNMTNVGTVTSTVYAVVEVTVNTSVVLPPEVFVESIAPGTTVTFGPEWTPTMAGSYNVTILLFSNPSLTVPYVPGKYVYAATVSS</sequence>